<accession>U6KQQ8</accession>
<feature type="region of interest" description="Disordered" evidence="4">
    <location>
        <begin position="31"/>
        <end position="66"/>
    </location>
</feature>
<dbReference type="VEuPathDB" id="ToxoDB:ETH2_0830100"/>
<dbReference type="RefSeq" id="XP_013228616.1">
    <property type="nucleotide sequence ID" value="XM_013373162.1"/>
</dbReference>
<proteinExistence type="inferred from homology"/>
<keyword evidence="6" id="KW-1185">Reference proteome</keyword>
<dbReference type="InterPro" id="IPR000744">
    <property type="entry name" value="NSF_attach"/>
</dbReference>
<sequence length="458" mass="48651">ADTIKTIPKSSSRSSSSSRAVATASFSAKAAAAAAGGAAPPPQQPPQQQQQQQQQQQKMAGSADLSEVPSLLRQAEQLMKPPGFLGQLFGKEADYDSAVLLLQHGEWYQFTGDELGVLLAAYLMDLRAAQNIKKEKQLFVSSVVSSKMLKAMAEKYKLARLFPEASSCFIKAAEAAQKAKDTHTEASMYIEAGNCVRRYSLAAAAPVFEKGIKLLLAANRIAAAAKVYRQLAEDWEAAGDRAAAAANFLAAADLFDSDEFSKTQYSHCICKYAELVVWGGEAPAAAAAAAAAAGGGAGAAAAAPAAAAAAAATLEKAAKIFETEGYKASQNNLLQYGAKDLFFNSLLLLLAAPREELGALVDLQLALARYRECNAHFAASREQQLLQQLLAAAEERDPDAFAAAVEDFDKVSRLSPWRIHFLLKAKQQIAQQQQQQQQIAGAAHMQPAVGDDGELDLS</sequence>
<dbReference type="GO" id="GO:0031201">
    <property type="term" value="C:SNARE complex"/>
    <property type="evidence" value="ECO:0007669"/>
    <property type="project" value="TreeGrafter"/>
</dbReference>
<dbReference type="PANTHER" id="PTHR13768">
    <property type="entry name" value="SOLUBLE NSF ATTACHMENT PROTEIN SNAP"/>
    <property type="match status" value="1"/>
</dbReference>
<evidence type="ECO:0000256" key="4">
    <source>
        <dbReference type="SAM" id="MobiDB-lite"/>
    </source>
</evidence>
<dbReference type="GO" id="GO:0019905">
    <property type="term" value="F:syntaxin binding"/>
    <property type="evidence" value="ECO:0007669"/>
    <property type="project" value="TreeGrafter"/>
</dbReference>
<dbReference type="GO" id="GO:0005774">
    <property type="term" value="C:vacuolar membrane"/>
    <property type="evidence" value="ECO:0007669"/>
    <property type="project" value="TreeGrafter"/>
</dbReference>
<dbReference type="InterPro" id="IPR011990">
    <property type="entry name" value="TPR-like_helical_dom_sf"/>
</dbReference>
<dbReference type="GeneID" id="25250117"/>
<keyword evidence="2" id="KW-0813">Transport</keyword>
<evidence type="ECO:0000256" key="2">
    <source>
        <dbReference type="ARBA" id="ARBA00022448"/>
    </source>
</evidence>
<dbReference type="PANTHER" id="PTHR13768:SF8">
    <property type="entry name" value="ALPHA-SOLUBLE NSF ATTACHMENT PROTEIN"/>
    <property type="match status" value="1"/>
</dbReference>
<feature type="region of interest" description="Disordered" evidence="4">
    <location>
        <begin position="435"/>
        <end position="458"/>
    </location>
</feature>
<dbReference type="SUPFAM" id="SSF48452">
    <property type="entry name" value="TPR-like"/>
    <property type="match status" value="1"/>
</dbReference>
<dbReference type="PRINTS" id="PR00448">
    <property type="entry name" value="NSFATTACHMNT"/>
</dbReference>
<evidence type="ECO:0000256" key="1">
    <source>
        <dbReference type="ARBA" id="ARBA00010050"/>
    </source>
</evidence>
<evidence type="ECO:0000256" key="3">
    <source>
        <dbReference type="ARBA" id="ARBA00022927"/>
    </source>
</evidence>
<name>U6KQQ8_EIMTE</name>
<comment type="similarity">
    <text evidence="1">Belongs to the SNAP family.</text>
</comment>
<keyword evidence="3" id="KW-0653">Protein transport</keyword>
<reference evidence="5" key="1">
    <citation type="submission" date="2013-10" db="EMBL/GenBank/DDBJ databases">
        <title>Genomic analysis of the causative agents of coccidiosis in chickens.</title>
        <authorList>
            <person name="Reid A.J."/>
            <person name="Blake D."/>
            <person name="Billington K."/>
            <person name="Browne H."/>
            <person name="Dunn M."/>
            <person name="Hung S."/>
            <person name="Kawahara F."/>
            <person name="Miranda-Saavedra D."/>
            <person name="Mourier T."/>
            <person name="Nagra H."/>
            <person name="Otto T.D."/>
            <person name="Rawlings N."/>
            <person name="Sanchez A."/>
            <person name="Sanders M."/>
            <person name="Subramaniam C."/>
            <person name="Tay Y."/>
            <person name="Dear P."/>
            <person name="Doerig C."/>
            <person name="Gruber A."/>
            <person name="Parkinson J."/>
            <person name="Shirley M."/>
            <person name="Wan K.L."/>
            <person name="Berriman M."/>
            <person name="Tomley F."/>
            <person name="Pain A."/>
        </authorList>
    </citation>
    <scope>NUCLEOTIDE SEQUENCE [LARGE SCALE GENOMIC DNA]</scope>
    <source>
        <strain evidence="5">Houghton</strain>
    </source>
</reference>
<dbReference type="GO" id="GO:0006886">
    <property type="term" value="P:intracellular protein transport"/>
    <property type="evidence" value="ECO:0007669"/>
    <property type="project" value="InterPro"/>
</dbReference>
<evidence type="ECO:0000313" key="5">
    <source>
        <dbReference type="EMBL" id="CDJ37778.1"/>
    </source>
</evidence>
<dbReference type="Gene3D" id="1.25.40.10">
    <property type="entry name" value="Tetratricopeptide repeat domain"/>
    <property type="match status" value="1"/>
</dbReference>
<dbReference type="VEuPathDB" id="ToxoDB:ETH_00004545"/>
<organism evidence="5 6">
    <name type="scientific">Eimeria tenella</name>
    <name type="common">Coccidian parasite</name>
    <dbReference type="NCBI Taxonomy" id="5802"/>
    <lineage>
        <taxon>Eukaryota</taxon>
        <taxon>Sar</taxon>
        <taxon>Alveolata</taxon>
        <taxon>Apicomplexa</taxon>
        <taxon>Conoidasida</taxon>
        <taxon>Coccidia</taxon>
        <taxon>Eucoccidiorida</taxon>
        <taxon>Eimeriorina</taxon>
        <taxon>Eimeriidae</taxon>
        <taxon>Eimeria</taxon>
    </lineage>
</organism>
<dbReference type="GO" id="GO:0035494">
    <property type="term" value="P:SNARE complex disassembly"/>
    <property type="evidence" value="ECO:0007669"/>
    <property type="project" value="TreeGrafter"/>
</dbReference>
<feature type="compositionally biased region" description="Low complexity" evidence="4">
    <location>
        <begin position="46"/>
        <end position="57"/>
    </location>
</feature>
<dbReference type="OrthoDB" id="9984275at2759"/>
<dbReference type="EMBL" id="HG673776">
    <property type="protein sequence ID" value="CDJ37778.1"/>
    <property type="molecule type" value="Genomic_DNA"/>
</dbReference>
<gene>
    <name evidence="5" type="ORF">ETH_00004545</name>
</gene>
<dbReference type="Pfam" id="PF14938">
    <property type="entry name" value="SNAP"/>
    <property type="match status" value="2"/>
</dbReference>
<feature type="non-terminal residue" evidence="5">
    <location>
        <position position="1"/>
    </location>
</feature>
<feature type="compositionally biased region" description="Low complexity" evidence="4">
    <location>
        <begin position="10"/>
        <end position="20"/>
    </location>
</feature>
<protein>
    <submittedName>
        <fullName evidence="5">Alpha-soluble NSF attachment protein, putative</fullName>
    </submittedName>
</protein>
<reference evidence="5" key="2">
    <citation type="submission" date="2013-10" db="EMBL/GenBank/DDBJ databases">
        <authorList>
            <person name="Aslett M."/>
        </authorList>
    </citation>
    <scope>NUCLEOTIDE SEQUENCE [LARGE SCALE GENOMIC DNA]</scope>
    <source>
        <strain evidence="5">Houghton</strain>
    </source>
</reference>
<dbReference type="AlphaFoldDB" id="U6KQQ8"/>
<evidence type="ECO:0000313" key="6">
    <source>
        <dbReference type="Proteomes" id="UP000030747"/>
    </source>
</evidence>
<dbReference type="GO" id="GO:0005483">
    <property type="term" value="F:soluble NSF attachment protein activity"/>
    <property type="evidence" value="ECO:0007669"/>
    <property type="project" value="TreeGrafter"/>
</dbReference>
<dbReference type="Proteomes" id="UP000030747">
    <property type="component" value="Unassembled WGS sequence"/>
</dbReference>
<feature type="region of interest" description="Disordered" evidence="4">
    <location>
        <begin position="1"/>
        <end position="20"/>
    </location>
</feature>